<comment type="caution">
    <text evidence="8">The sequence shown here is derived from an EMBL/GenBank/DDBJ whole genome shotgun (WGS) entry which is preliminary data.</text>
</comment>
<feature type="region of interest" description="Disordered" evidence="5">
    <location>
        <begin position="190"/>
        <end position="374"/>
    </location>
</feature>
<dbReference type="PROSITE" id="PS51257">
    <property type="entry name" value="PROKAR_LIPOPROTEIN"/>
    <property type="match status" value="1"/>
</dbReference>
<dbReference type="Proteomes" id="UP001229244">
    <property type="component" value="Unassembled WGS sequence"/>
</dbReference>
<dbReference type="CDD" id="cd22268">
    <property type="entry name" value="DPBB_RlpA-like"/>
    <property type="match status" value="1"/>
</dbReference>
<organism evidence="8 9">
    <name type="scientific">Amorphus orientalis</name>
    <dbReference type="NCBI Taxonomy" id="649198"/>
    <lineage>
        <taxon>Bacteria</taxon>
        <taxon>Pseudomonadati</taxon>
        <taxon>Pseudomonadota</taxon>
        <taxon>Alphaproteobacteria</taxon>
        <taxon>Hyphomicrobiales</taxon>
        <taxon>Amorphaceae</taxon>
        <taxon>Amorphus</taxon>
    </lineage>
</organism>
<dbReference type="InterPro" id="IPR012997">
    <property type="entry name" value="RplA"/>
</dbReference>
<keyword evidence="3 8" id="KW-0449">Lipoprotein</keyword>
<dbReference type="SUPFAM" id="SSF50685">
    <property type="entry name" value="Barwin-like endoglucanases"/>
    <property type="match status" value="1"/>
</dbReference>
<evidence type="ECO:0000256" key="5">
    <source>
        <dbReference type="SAM" id="MobiDB-lite"/>
    </source>
</evidence>
<dbReference type="GO" id="GO:0005886">
    <property type="term" value="C:plasma membrane"/>
    <property type="evidence" value="ECO:0007669"/>
    <property type="project" value="UniProtKB-SubCell"/>
</dbReference>
<keyword evidence="1 3" id="KW-0456">Lyase</keyword>
<evidence type="ECO:0000256" key="2">
    <source>
        <dbReference type="ARBA" id="ARBA00023316"/>
    </source>
</evidence>
<dbReference type="HAMAP" id="MF_02071">
    <property type="entry name" value="RlpA"/>
    <property type="match status" value="1"/>
</dbReference>
<dbReference type="InterPro" id="IPR036908">
    <property type="entry name" value="RlpA-like_sf"/>
</dbReference>
<feature type="chain" id="PRO_5042171705" description="Endolytic peptidoglycan transglycosylase RlpA" evidence="6">
    <location>
        <begin position="20"/>
        <end position="413"/>
    </location>
</feature>
<feature type="domain" description="RlpA-like protein double-psi beta-barrel" evidence="7">
    <location>
        <begin position="80"/>
        <end position="169"/>
    </location>
</feature>
<dbReference type="PANTHER" id="PTHR34183">
    <property type="entry name" value="ENDOLYTIC PEPTIDOGLYCAN TRANSGLYCOSYLASE RLPA"/>
    <property type="match status" value="1"/>
</dbReference>
<dbReference type="GO" id="GO:0071555">
    <property type="term" value="P:cell wall organization"/>
    <property type="evidence" value="ECO:0007669"/>
    <property type="project" value="UniProtKB-KW"/>
</dbReference>
<dbReference type="Pfam" id="PF03330">
    <property type="entry name" value="DPBB_1"/>
    <property type="match status" value="1"/>
</dbReference>
<evidence type="ECO:0000313" key="8">
    <source>
        <dbReference type="EMBL" id="MDQ0315871.1"/>
    </source>
</evidence>
<dbReference type="NCBIfam" id="TIGR00413">
    <property type="entry name" value="rlpA"/>
    <property type="match status" value="1"/>
</dbReference>
<dbReference type="Gene3D" id="2.40.40.10">
    <property type="entry name" value="RlpA-like domain"/>
    <property type="match status" value="1"/>
</dbReference>
<accession>A0AAE3VPQ5</accession>
<keyword evidence="2 3" id="KW-0961">Cell wall biogenesis/degradation</keyword>
<evidence type="ECO:0000313" key="9">
    <source>
        <dbReference type="Proteomes" id="UP001229244"/>
    </source>
</evidence>
<comment type="subcellular location">
    <subcellularLocation>
        <location evidence="3">Cell membrane</location>
        <topology evidence="3">Lipid-anchor</topology>
    </subcellularLocation>
</comment>
<feature type="region of interest" description="Disordered" evidence="5">
    <location>
        <begin position="29"/>
        <end position="57"/>
    </location>
</feature>
<dbReference type="PANTHER" id="PTHR34183:SF1">
    <property type="entry name" value="ENDOLYTIC PEPTIDOGLYCAN TRANSGLYCOSYLASE RLPA"/>
    <property type="match status" value="1"/>
</dbReference>
<evidence type="ECO:0000256" key="4">
    <source>
        <dbReference type="RuleBase" id="RU003495"/>
    </source>
</evidence>
<evidence type="ECO:0000256" key="3">
    <source>
        <dbReference type="HAMAP-Rule" id="MF_02071"/>
    </source>
</evidence>
<dbReference type="EMBL" id="JAUSUL010000002">
    <property type="protein sequence ID" value="MDQ0315871.1"/>
    <property type="molecule type" value="Genomic_DNA"/>
</dbReference>
<evidence type="ECO:0000256" key="1">
    <source>
        <dbReference type="ARBA" id="ARBA00023239"/>
    </source>
</evidence>
<reference evidence="8" key="1">
    <citation type="submission" date="2023-07" db="EMBL/GenBank/DDBJ databases">
        <title>Genomic Encyclopedia of Type Strains, Phase IV (KMG-IV): sequencing the most valuable type-strain genomes for metagenomic binning, comparative biology and taxonomic classification.</title>
        <authorList>
            <person name="Goeker M."/>
        </authorList>
    </citation>
    <scope>NUCLEOTIDE SEQUENCE</scope>
    <source>
        <strain evidence="8">DSM 21202</strain>
    </source>
</reference>
<dbReference type="GO" id="GO:0000270">
    <property type="term" value="P:peptidoglycan metabolic process"/>
    <property type="evidence" value="ECO:0007669"/>
    <property type="project" value="UniProtKB-UniRule"/>
</dbReference>
<name>A0AAE3VPQ5_9HYPH</name>
<dbReference type="AlphaFoldDB" id="A0AAE3VPQ5"/>
<dbReference type="RefSeq" id="WP_306885699.1">
    <property type="nucleotide sequence ID" value="NZ_JAUSUL010000002.1"/>
</dbReference>
<dbReference type="GO" id="GO:0008932">
    <property type="term" value="F:lytic endotransglycosylase activity"/>
    <property type="evidence" value="ECO:0007669"/>
    <property type="project" value="UniProtKB-UniRule"/>
</dbReference>
<dbReference type="InterPro" id="IPR009009">
    <property type="entry name" value="RlpA-like_DPBB"/>
</dbReference>
<dbReference type="EC" id="4.2.2.-" evidence="3"/>
<keyword evidence="3" id="KW-0564">Palmitate</keyword>
<feature type="compositionally biased region" description="Low complexity" evidence="5">
    <location>
        <begin position="269"/>
        <end position="279"/>
    </location>
</feature>
<keyword evidence="3" id="KW-1003">Cell membrane</keyword>
<evidence type="ECO:0000259" key="7">
    <source>
        <dbReference type="Pfam" id="PF03330"/>
    </source>
</evidence>
<feature type="compositionally biased region" description="Low complexity" evidence="5">
    <location>
        <begin position="308"/>
        <end position="325"/>
    </location>
</feature>
<comment type="similarity">
    <text evidence="3 4">Belongs to the RlpA family.</text>
</comment>
<dbReference type="InterPro" id="IPR034718">
    <property type="entry name" value="RlpA"/>
</dbReference>
<feature type="compositionally biased region" description="Pro residues" evidence="5">
    <location>
        <begin position="255"/>
        <end position="268"/>
    </location>
</feature>
<comment type="function">
    <text evidence="3">Lytic transglycosylase with a strong preference for naked glycan strands that lack stem peptides.</text>
</comment>
<feature type="compositionally biased region" description="Basic and acidic residues" evidence="5">
    <location>
        <begin position="227"/>
        <end position="236"/>
    </location>
</feature>
<sequence length="413" mass="42700">MSSPLFKICVVVAGCAVLAACNSTSSQKAEIDPKYGVPPSPRVIGSGKPIPKGGGREMVGKPYKVGGRWYKPKEDPDYEAVGMASWYGAAFHGRLTANGEVFDANSLTAAHTTMPLPSYARVTNLKNGRSIIVRVNDRGPFHSSRIIDLSHRAADVLAFRNDGVAKVKVQYVGPARLDGKDEDFLLASYQDPASGNKAPARTAPVKSAPERGVLLASKQTKPKRTGARLEQRKHAEPPSSATGALIAYYRDNPRPNRPIPSPGGPPPIASSSKPANPAPVRQEAPRAVASDTSESLPGVAASEPETLPAASQPAAAPAPSQTAPAEQQGDPMAQLVELASAEDTVADQDSKPAAFAEPTQVASLAEPTVADDSDPIASRITAAYATMGASGGGLDTNAIASAAAKSSSASAVQ</sequence>
<protein>
    <recommendedName>
        <fullName evidence="3">Endolytic peptidoglycan transglycosylase RlpA</fullName>
        <ecNumber evidence="3">4.2.2.-</ecNumber>
    </recommendedName>
</protein>
<feature type="signal peptide" evidence="6">
    <location>
        <begin position="1"/>
        <end position="19"/>
    </location>
</feature>
<keyword evidence="3" id="KW-0472">Membrane</keyword>
<gene>
    <name evidence="3" type="primary">rlpA</name>
    <name evidence="8" type="ORF">J2S73_002328</name>
</gene>
<dbReference type="GO" id="GO:0009279">
    <property type="term" value="C:cell outer membrane"/>
    <property type="evidence" value="ECO:0007669"/>
    <property type="project" value="TreeGrafter"/>
</dbReference>
<keyword evidence="6" id="KW-0732">Signal</keyword>
<proteinExistence type="inferred from homology"/>
<evidence type="ECO:0000256" key="6">
    <source>
        <dbReference type="SAM" id="SignalP"/>
    </source>
</evidence>
<keyword evidence="9" id="KW-1185">Reference proteome</keyword>